<dbReference type="Pfam" id="PF08641">
    <property type="entry name" value="Mis14"/>
    <property type="match status" value="1"/>
</dbReference>
<evidence type="ECO:0000313" key="3">
    <source>
        <dbReference type="Proteomes" id="UP000694892"/>
    </source>
</evidence>
<name>A0A974D588_XENLA</name>
<reference evidence="3" key="1">
    <citation type="journal article" date="2016" name="Nature">
        <title>Genome evolution in the allotetraploid frog Xenopus laevis.</title>
        <authorList>
            <person name="Session A.M."/>
            <person name="Uno Y."/>
            <person name="Kwon T."/>
            <person name="Chapman J.A."/>
            <person name="Toyoda A."/>
            <person name="Takahashi S."/>
            <person name="Fukui A."/>
            <person name="Hikosaka A."/>
            <person name="Suzuki A."/>
            <person name="Kondo M."/>
            <person name="van Heeringen S.J."/>
            <person name="Quigley I."/>
            <person name="Heinz S."/>
            <person name="Ogino H."/>
            <person name="Ochi H."/>
            <person name="Hellsten U."/>
            <person name="Lyons J.B."/>
            <person name="Simakov O."/>
            <person name="Putnam N."/>
            <person name="Stites J."/>
            <person name="Kuroki Y."/>
            <person name="Tanaka T."/>
            <person name="Michiue T."/>
            <person name="Watanabe M."/>
            <person name="Bogdanovic O."/>
            <person name="Lister R."/>
            <person name="Georgiou G."/>
            <person name="Paranjpe S.S."/>
            <person name="van Kruijsbergen I."/>
            <person name="Shu S."/>
            <person name="Carlson J."/>
            <person name="Kinoshita T."/>
            <person name="Ohta Y."/>
            <person name="Mawaribuchi S."/>
            <person name="Jenkins J."/>
            <person name="Grimwood J."/>
            <person name="Schmutz J."/>
            <person name="Mitros T."/>
            <person name="Mozaffari S.V."/>
            <person name="Suzuki Y."/>
            <person name="Haramoto Y."/>
            <person name="Yamamoto T.S."/>
            <person name="Takagi C."/>
            <person name="Heald R."/>
            <person name="Miller K."/>
            <person name="Haudenschild C."/>
            <person name="Kitzman J."/>
            <person name="Nakayama T."/>
            <person name="Izutsu Y."/>
            <person name="Robert J."/>
            <person name="Fortriede J."/>
            <person name="Burns K."/>
            <person name="Lotay V."/>
            <person name="Karimi K."/>
            <person name="Yasuoka Y."/>
            <person name="Dichmann D.S."/>
            <person name="Flajnik M.F."/>
            <person name="Houston D.W."/>
            <person name="Shendure J."/>
            <person name="DuPasquier L."/>
            <person name="Vize P.D."/>
            <person name="Zorn A.M."/>
            <person name="Ito M."/>
            <person name="Marcotte E.M."/>
            <person name="Wallingford J.B."/>
            <person name="Ito Y."/>
            <person name="Asashima M."/>
            <person name="Ueno N."/>
            <person name="Matsuda Y."/>
            <person name="Veenstra G.J."/>
            <person name="Fujiyama A."/>
            <person name="Harland R.M."/>
            <person name="Taira M."/>
            <person name="Rokhsar D.S."/>
        </authorList>
    </citation>
    <scope>NUCLEOTIDE SEQUENCE [LARGE SCALE GENOMIC DNA]</scope>
    <source>
        <strain evidence="3">J</strain>
    </source>
</reference>
<dbReference type="EMBL" id="CM004472">
    <property type="protein sequence ID" value="OCT85393.1"/>
    <property type="molecule type" value="Genomic_DNA"/>
</dbReference>
<feature type="region of interest" description="Disordered" evidence="1">
    <location>
        <begin position="263"/>
        <end position="308"/>
    </location>
</feature>
<dbReference type="PANTHER" id="PTHR31749">
    <property type="entry name" value="KINETOCHORE-ASSOCIATED PROTEIN NSL1 HOMOLOG"/>
    <property type="match status" value="1"/>
</dbReference>
<gene>
    <name evidence="2" type="ORF">XELAEV_18023561mg</name>
</gene>
<dbReference type="AlphaFoldDB" id="A0A974D588"/>
<dbReference type="Proteomes" id="UP000694892">
    <property type="component" value="Chromosome 4L"/>
</dbReference>
<dbReference type="InterPro" id="IPR013950">
    <property type="entry name" value="Mis14/Nsl1"/>
</dbReference>
<protein>
    <recommendedName>
        <fullName evidence="4">Kinetochore-associated protein NSL1 homolog</fullName>
    </recommendedName>
</protein>
<organism evidence="2 3">
    <name type="scientific">Xenopus laevis</name>
    <name type="common">African clawed frog</name>
    <dbReference type="NCBI Taxonomy" id="8355"/>
    <lineage>
        <taxon>Eukaryota</taxon>
        <taxon>Metazoa</taxon>
        <taxon>Chordata</taxon>
        <taxon>Craniata</taxon>
        <taxon>Vertebrata</taxon>
        <taxon>Euteleostomi</taxon>
        <taxon>Amphibia</taxon>
        <taxon>Batrachia</taxon>
        <taxon>Anura</taxon>
        <taxon>Pipoidea</taxon>
        <taxon>Pipidae</taxon>
        <taxon>Xenopodinae</taxon>
        <taxon>Xenopus</taxon>
        <taxon>Xenopus</taxon>
    </lineage>
</organism>
<dbReference type="OMA" id="AWQETSD"/>
<evidence type="ECO:0000313" key="2">
    <source>
        <dbReference type="EMBL" id="OCT85393.1"/>
    </source>
</evidence>
<evidence type="ECO:0000256" key="1">
    <source>
        <dbReference type="SAM" id="MobiDB-lite"/>
    </source>
</evidence>
<accession>A0A974D588</accession>
<dbReference type="GO" id="GO:0000444">
    <property type="term" value="C:MIS12/MIND type complex"/>
    <property type="evidence" value="ECO:0007669"/>
    <property type="project" value="TreeGrafter"/>
</dbReference>
<sequence>MRKRNDASRRRPRRSSPRNWYSVRIFYIVRELKIKTKKQRTFLSCWFPAMLSTTPAPDYCRIRCCSKQTVQELLAKCSEFSKEVMESQQHLSPERREQELRNCIWDFERAFQENITINGQSWQEAPETQNELDIKMLEDKLDDAIVDTAIKRKRYPRKILSHVVKILKTEREILAQTKPAVQPEEIKFDSQQALRMMDLSAVTNNLSKQISETMKALPAQIEKANGFSHVLSLQPILESSRTRKEIFCSQVKLVDLAKKVPRPVETTPRETEAKVKPSPVLSRRRQRSQCSERSLYPVRSKRKISLSS</sequence>
<feature type="compositionally biased region" description="Basic residues" evidence="1">
    <location>
        <begin position="299"/>
        <end position="308"/>
    </location>
</feature>
<proteinExistence type="predicted"/>
<dbReference type="GO" id="GO:0000070">
    <property type="term" value="P:mitotic sister chromatid segregation"/>
    <property type="evidence" value="ECO:0007669"/>
    <property type="project" value="InterPro"/>
</dbReference>
<dbReference type="PANTHER" id="PTHR31749:SF3">
    <property type="entry name" value="KINETOCHORE-ASSOCIATED PROTEIN NSL1 HOMOLOG"/>
    <property type="match status" value="1"/>
</dbReference>
<evidence type="ECO:0008006" key="4">
    <source>
        <dbReference type="Google" id="ProtNLM"/>
    </source>
</evidence>